<comment type="caution">
    <text evidence="4">The sequence shown here is derived from an EMBL/GenBank/DDBJ whole genome shotgun (WGS) entry which is preliminary data.</text>
</comment>
<evidence type="ECO:0000313" key="4">
    <source>
        <dbReference type="EMBL" id="OMO93437.1"/>
    </source>
</evidence>
<dbReference type="InterPro" id="IPR002182">
    <property type="entry name" value="NB-ARC"/>
</dbReference>
<evidence type="ECO:0000256" key="2">
    <source>
        <dbReference type="SAM" id="MobiDB-lite"/>
    </source>
</evidence>
<name>A0A1R3JF39_9ROSI</name>
<feature type="compositionally biased region" description="Polar residues" evidence="2">
    <location>
        <begin position="1"/>
        <end position="11"/>
    </location>
</feature>
<dbReference type="Pfam" id="PF00560">
    <property type="entry name" value="LRR_1"/>
    <property type="match status" value="1"/>
</dbReference>
<accession>A0A1R3JF39</accession>
<dbReference type="PRINTS" id="PR00364">
    <property type="entry name" value="DISEASERSIST"/>
</dbReference>
<dbReference type="Gene3D" id="3.80.10.10">
    <property type="entry name" value="Ribonuclease Inhibitor"/>
    <property type="match status" value="2"/>
</dbReference>
<dbReference type="InterPro" id="IPR027417">
    <property type="entry name" value="P-loop_NTPase"/>
</dbReference>
<dbReference type="Gene3D" id="3.40.50.300">
    <property type="entry name" value="P-loop containing nucleotide triphosphate hydrolases"/>
    <property type="match status" value="1"/>
</dbReference>
<reference evidence="5" key="1">
    <citation type="submission" date="2013-09" db="EMBL/GenBank/DDBJ databases">
        <title>Corchorus olitorius genome sequencing.</title>
        <authorList>
            <person name="Alam M."/>
            <person name="Haque M.S."/>
            <person name="Islam M.S."/>
            <person name="Emdad E.M."/>
            <person name="Islam M.M."/>
            <person name="Ahmed B."/>
            <person name="Halim A."/>
            <person name="Hossen Q.M.M."/>
            <person name="Hossain M.Z."/>
            <person name="Ahmed R."/>
            <person name="Khan M.M."/>
            <person name="Islam R."/>
            <person name="Rashid M.M."/>
            <person name="Khan S.A."/>
            <person name="Rahman M.S."/>
            <person name="Alam M."/>
            <person name="Yahiya A.S."/>
            <person name="Khan M.S."/>
            <person name="Azam M.S."/>
            <person name="Haque T."/>
            <person name="Lashkar M.Z.H."/>
            <person name="Akhand A.I."/>
            <person name="Morshed G."/>
            <person name="Roy S."/>
            <person name="Uddin K.S."/>
            <person name="Rabeya T."/>
            <person name="Hossain A.S."/>
            <person name="Chowdhury A."/>
            <person name="Snigdha A.R."/>
            <person name="Mortoza M.S."/>
            <person name="Matin S.A."/>
            <person name="Hoque S.M.E."/>
            <person name="Islam M.K."/>
            <person name="Roy D.K."/>
            <person name="Haider R."/>
            <person name="Moosa M.M."/>
            <person name="Elias S.M."/>
            <person name="Hasan A.M."/>
            <person name="Jahan S."/>
            <person name="Shafiuddin M."/>
            <person name="Mahmood N."/>
            <person name="Shommy N.S."/>
        </authorList>
    </citation>
    <scope>NUCLEOTIDE SEQUENCE [LARGE SCALE GENOMIC DNA]</scope>
    <source>
        <strain evidence="5">cv. O-4</strain>
    </source>
</reference>
<dbReference type="OrthoDB" id="122245at2759"/>
<feature type="region of interest" description="Disordered" evidence="2">
    <location>
        <begin position="100"/>
        <end position="125"/>
    </location>
</feature>
<feature type="domain" description="NB-ARC" evidence="3">
    <location>
        <begin position="29"/>
        <end position="229"/>
    </location>
</feature>
<dbReference type="GO" id="GO:0006952">
    <property type="term" value="P:defense response"/>
    <property type="evidence" value="ECO:0007669"/>
    <property type="project" value="UniProtKB-KW"/>
</dbReference>
<protein>
    <submittedName>
        <fullName evidence="4">Disease resistance protein</fullName>
    </submittedName>
</protein>
<evidence type="ECO:0000313" key="5">
    <source>
        <dbReference type="Proteomes" id="UP000187203"/>
    </source>
</evidence>
<feature type="region of interest" description="Disordered" evidence="2">
    <location>
        <begin position="1"/>
        <end position="23"/>
    </location>
</feature>
<dbReference type="Proteomes" id="UP000187203">
    <property type="component" value="Unassembled WGS sequence"/>
</dbReference>
<evidence type="ECO:0000259" key="3">
    <source>
        <dbReference type="Pfam" id="PF00931"/>
    </source>
</evidence>
<dbReference type="GO" id="GO:0043531">
    <property type="term" value="F:ADP binding"/>
    <property type="evidence" value="ECO:0007669"/>
    <property type="project" value="InterPro"/>
</dbReference>
<dbReference type="PANTHER" id="PTHR36766">
    <property type="entry name" value="PLANT BROAD-SPECTRUM MILDEW RESISTANCE PROTEIN RPW8"/>
    <property type="match status" value="1"/>
</dbReference>
<dbReference type="SUPFAM" id="SSF52058">
    <property type="entry name" value="L domain-like"/>
    <property type="match status" value="1"/>
</dbReference>
<dbReference type="InterPro" id="IPR001611">
    <property type="entry name" value="Leu-rich_rpt"/>
</dbReference>
<sequence length="699" mass="78884">MSDTAGSPTQEITDEHEPGNTRVINDEEEDAGKIYGQLGNVNLSKIILTGEIGSGKTWIAKQIKKYVVRQKHDEPIWISLDQKQDEQSLFDTIARQFSLPTSTDAREVDGQSNRNEESEKERRELNEKRLKEKMEGKLHKATPEKFLLLVLDGQLGENDEEKEKMVFKILGLENGTGDIYKGKFKVLITRRRSEAGDHVSDEGLMKKVEIEPLPENEATKLLEKNVFDQVKEEYSQALNDLSNAIRKKKVLPAEILILAGTLNHIAKDKSGNWDLKLAFEAATNDLKQLLRYTYDKEPGNCLIDCFWHSWHFLEKHGGIHYNELITNWIMEGHLKPIKEIDKAYQKGHDILMQLIDCHMLKMQEDNVVVLEGAILNMNEYCCRGYTGKSDPGLASVLKDYDPRVLEGIKPADGMMKTLCSDKKEDMIASLLIDGGRLCREVHEVFFGAKQNLNLLAIFDPRLKSLDELSVSKMKKLLVFMLRGAYLLKDINQIEKLKDLTVLEISGSKSLETKLEKLPIVKTLKNLEILLLKGCSGLAWMRSLKNVSTLKILDLSGAGNIKEIMFDSFEGTSSLKELDLSGTLIQFLPSDICNLQKLRLKGCSLLKDVPELGGGSNMLEELDLSGCESLVKLPVLTDLQKLKILNLQNCSKLESPPDLKSLTNLEKLDLRGTKLWSKDVEDSLKLHIPLLQIVSDNNHP</sequence>
<dbReference type="Pfam" id="PF00931">
    <property type="entry name" value="NB-ARC"/>
    <property type="match status" value="1"/>
</dbReference>
<keyword evidence="1" id="KW-0611">Plant defense</keyword>
<dbReference type="SUPFAM" id="SSF52540">
    <property type="entry name" value="P-loop containing nucleoside triphosphate hydrolases"/>
    <property type="match status" value="1"/>
</dbReference>
<gene>
    <name evidence="4" type="ORF">COLO4_16868</name>
</gene>
<feature type="compositionally biased region" description="Basic and acidic residues" evidence="2">
    <location>
        <begin position="104"/>
        <end position="125"/>
    </location>
</feature>
<evidence type="ECO:0000256" key="1">
    <source>
        <dbReference type="ARBA" id="ARBA00022821"/>
    </source>
</evidence>
<dbReference type="PANTHER" id="PTHR36766:SF30">
    <property type="entry name" value="TIR-NBS TYPE DISEASE RESISTANCE PROTEIN-RELATED"/>
    <property type="match status" value="1"/>
</dbReference>
<keyword evidence="5" id="KW-1185">Reference proteome</keyword>
<dbReference type="EMBL" id="AWUE01016262">
    <property type="protein sequence ID" value="OMO93437.1"/>
    <property type="molecule type" value="Genomic_DNA"/>
</dbReference>
<proteinExistence type="predicted"/>
<organism evidence="4 5">
    <name type="scientific">Corchorus olitorius</name>
    <dbReference type="NCBI Taxonomy" id="93759"/>
    <lineage>
        <taxon>Eukaryota</taxon>
        <taxon>Viridiplantae</taxon>
        <taxon>Streptophyta</taxon>
        <taxon>Embryophyta</taxon>
        <taxon>Tracheophyta</taxon>
        <taxon>Spermatophyta</taxon>
        <taxon>Magnoliopsida</taxon>
        <taxon>eudicotyledons</taxon>
        <taxon>Gunneridae</taxon>
        <taxon>Pentapetalae</taxon>
        <taxon>rosids</taxon>
        <taxon>malvids</taxon>
        <taxon>Malvales</taxon>
        <taxon>Malvaceae</taxon>
        <taxon>Grewioideae</taxon>
        <taxon>Apeibeae</taxon>
        <taxon>Corchorus</taxon>
    </lineage>
</organism>
<dbReference type="InterPro" id="IPR032675">
    <property type="entry name" value="LRR_dom_sf"/>
</dbReference>
<dbReference type="STRING" id="93759.A0A1R3JF39"/>
<dbReference type="AlphaFoldDB" id="A0A1R3JF39"/>